<evidence type="ECO:0000313" key="2">
    <source>
        <dbReference type="Proteomes" id="UP000823749"/>
    </source>
</evidence>
<organism evidence="1 2">
    <name type="scientific">Rhododendron griersonianum</name>
    <dbReference type="NCBI Taxonomy" id="479676"/>
    <lineage>
        <taxon>Eukaryota</taxon>
        <taxon>Viridiplantae</taxon>
        <taxon>Streptophyta</taxon>
        <taxon>Embryophyta</taxon>
        <taxon>Tracheophyta</taxon>
        <taxon>Spermatophyta</taxon>
        <taxon>Magnoliopsida</taxon>
        <taxon>eudicotyledons</taxon>
        <taxon>Gunneridae</taxon>
        <taxon>Pentapetalae</taxon>
        <taxon>asterids</taxon>
        <taxon>Ericales</taxon>
        <taxon>Ericaceae</taxon>
        <taxon>Ericoideae</taxon>
        <taxon>Rhodoreae</taxon>
        <taxon>Rhododendron</taxon>
    </lineage>
</organism>
<keyword evidence="2" id="KW-1185">Reference proteome</keyword>
<protein>
    <submittedName>
        <fullName evidence="1">Uncharacterized protein</fullName>
    </submittedName>
</protein>
<comment type="caution">
    <text evidence="1">The sequence shown here is derived from an EMBL/GenBank/DDBJ whole genome shotgun (WGS) entry which is preliminary data.</text>
</comment>
<name>A0AAV6JLN3_9ERIC</name>
<evidence type="ECO:0000313" key="1">
    <source>
        <dbReference type="EMBL" id="KAG5541628.1"/>
    </source>
</evidence>
<dbReference type="AlphaFoldDB" id="A0AAV6JLN3"/>
<proteinExistence type="predicted"/>
<sequence>MSVGNSLFEERGKVLKRNQIFGWPPHLLVAYRPPDIPYASNHNIGFPSDVVSVGNSLYEERGLVLKGNQFFGWPPHFRRHYSLYFIYIFPNSTAYPRTTTQEFRKALADRDHCKDN</sequence>
<dbReference type="EMBL" id="JACTNZ010000007">
    <property type="protein sequence ID" value="KAG5541628.1"/>
    <property type="molecule type" value="Genomic_DNA"/>
</dbReference>
<accession>A0AAV6JLN3</accession>
<dbReference type="Proteomes" id="UP000823749">
    <property type="component" value="Chromosome 7"/>
</dbReference>
<gene>
    <name evidence="1" type="ORF">RHGRI_021456</name>
</gene>
<reference evidence="1" key="1">
    <citation type="submission" date="2020-08" db="EMBL/GenBank/DDBJ databases">
        <title>Plant Genome Project.</title>
        <authorList>
            <person name="Zhang R.-G."/>
        </authorList>
    </citation>
    <scope>NUCLEOTIDE SEQUENCE</scope>
    <source>
        <strain evidence="1">WSP0</strain>
        <tissue evidence="1">Leaf</tissue>
    </source>
</reference>